<keyword evidence="11" id="KW-1185">Reference proteome</keyword>
<dbReference type="Gene3D" id="3.40.50.10330">
    <property type="entry name" value="Probable inorganic polyphosphate/atp-NAD kinase, domain 1"/>
    <property type="match status" value="1"/>
</dbReference>
<dbReference type="InterPro" id="IPR045540">
    <property type="entry name" value="YegS/DAGK_C"/>
</dbReference>
<evidence type="ECO:0000256" key="1">
    <source>
        <dbReference type="ARBA" id="ARBA00001946"/>
    </source>
</evidence>
<dbReference type="SUPFAM" id="SSF111331">
    <property type="entry name" value="NAD kinase/diacylglycerol kinase-like"/>
    <property type="match status" value="1"/>
</dbReference>
<dbReference type="InterPro" id="IPR050187">
    <property type="entry name" value="Lipid_Phosphate_FormReg"/>
</dbReference>
<comment type="cofactor">
    <cofactor evidence="1">
        <name>Mg(2+)</name>
        <dbReference type="ChEBI" id="CHEBI:18420"/>
    </cofactor>
</comment>
<evidence type="ECO:0000259" key="9">
    <source>
        <dbReference type="PROSITE" id="PS50146"/>
    </source>
</evidence>
<sequence>MGIGIAVVFAIVGAVLLLTSREDGRHARAARPTRDTFRSGEDEMPPRKRVAVIVNPTKFDDLDAVRRQLADVCAAHEWDEPLLLETTQEDVGFGQTREALEQKVDLVCALGGDGTVRAVAEELVGSGTPMGLLPGGTGNLLARNLELPVDELQKAMVVALTGRNRRIDAAWVSLDADDPALTLEPGVGENSSAGHHRHAFFVMAGMGLDAEIMDSTSETLKKRIGWAAYVPSGFQHWLKDRFTVTLTCDGGTPETERARMLVVGNCGKITGGIDLMPDAEPDDGLLDVIVLTPRGVAAWASVAARVITRSDRTSRDLSRHKCTGATVSVDEHQRVQVDGDILGEASRFSVEIEPRALIVRTESGKAPAAE</sequence>
<dbReference type="RefSeq" id="WP_245862183.1">
    <property type="nucleotide sequence ID" value="NZ_PJNE01000001.1"/>
</dbReference>
<name>A0A2N3YJJ3_9MICO</name>
<keyword evidence="5 10" id="KW-0418">Kinase</keyword>
<keyword evidence="8" id="KW-1208">Phospholipid metabolism</keyword>
<accession>A0A2N3YJJ3</accession>
<evidence type="ECO:0000256" key="8">
    <source>
        <dbReference type="ARBA" id="ARBA00023264"/>
    </source>
</evidence>
<feature type="domain" description="DAGKc" evidence="9">
    <location>
        <begin position="45"/>
        <end position="176"/>
    </location>
</feature>
<keyword evidence="3" id="KW-0808">Transferase</keyword>
<evidence type="ECO:0000256" key="4">
    <source>
        <dbReference type="ARBA" id="ARBA00022741"/>
    </source>
</evidence>
<dbReference type="InterPro" id="IPR016064">
    <property type="entry name" value="NAD/diacylglycerol_kinase_sf"/>
</dbReference>
<dbReference type="PANTHER" id="PTHR12358:SF106">
    <property type="entry name" value="LIPID KINASE YEGS"/>
    <property type="match status" value="1"/>
</dbReference>
<dbReference type="GO" id="GO:0005886">
    <property type="term" value="C:plasma membrane"/>
    <property type="evidence" value="ECO:0007669"/>
    <property type="project" value="TreeGrafter"/>
</dbReference>
<comment type="similarity">
    <text evidence="2">Belongs to the diacylglycerol/lipid kinase family.</text>
</comment>
<keyword evidence="6" id="KW-0067">ATP-binding</keyword>
<organism evidence="10 11">
    <name type="scientific">Phycicoccus duodecadis</name>
    <dbReference type="NCBI Taxonomy" id="173053"/>
    <lineage>
        <taxon>Bacteria</taxon>
        <taxon>Bacillati</taxon>
        <taxon>Actinomycetota</taxon>
        <taxon>Actinomycetes</taxon>
        <taxon>Micrococcales</taxon>
        <taxon>Intrasporangiaceae</taxon>
        <taxon>Phycicoccus</taxon>
    </lineage>
</organism>
<dbReference type="Gene3D" id="2.60.200.40">
    <property type="match status" value="1"/>
</dbReference>
<dbReference type="GO" id="GO:0005524">
    <property type="term" value="F:ATP binding"/>
    <property type="evidence" value="ECO:0007669"/>
    <property type="project" value="UniProtKB-KW"/>
</dbReference>
<dbReference type="InterPro" id="IPR001206">
    <property type="entry name" value="Diacylglycerol_kinase_cat_dom"/>
</dbReference>
<reference evidence="10 11" key="1">
    <citation type="submission" date="2017-12" db="EMBL/GenBank/DDBJ databases">
        <title>Sequencing the genomes of 1000 Actinobacteria strains.</title>
        <authorList>
            <person name="Klenk H.-P."/>
        </authorList>
    </citation>
    <scope>NUCLEOTIDE SEQUENCE [LARGE SCALE GENOMIC DNA]</scope>
    <source>
        <strain evidence="10 11">DSM 12806</strain>
    </source>
</reference>
<evidence type="ECO:0000256" key="3">
    <source>
        <dbReference type="ARBA" id="ARBA00022679"/>
    </source>
</evidence>
<evidence type="ECO:0000313" key="11">
    <source>
        <dbReference type="Proteomes" id="UP000233781"/>
    </source>
</evidence>
<gene>
    <name evidence="10" type="ORF">ATL31_1844</name>
</gene>
<dbReference type="Pfam" id="PF00781">
    <property type="entry name" value="DAGK_cat"/>
    <property type="match status" value="1"/>
</dbReference>
<evidence type="ECO:0000256" key="2">
    <source>
        <dbReference type="ARBA" id="ARBA00005983"/>
    </source>
</evidence>
<keyword evidence="7" id="KW-0444">Lipid biosynthesis</keyword>
<comment type="caution">
    <text evidence="10">The sequence shown here is derived from an EMBL/GenBank/DDBJ whole genome shotgun (WGS) entry which is preliminary data.</text>
</comment>
<keyword evidence="7" id="KW-0443">Lipid metabolism</keyword>
<keyword evidence="7" id="KW-0594">Phospholipid biosynthesis</keyword>
<keyword evidence="4" id="KW-0547">Nucleotide-binding</keyword>
<dbReference type="PANTHER" id="PTHR12358">
    <property type="entry name" value="SPHINGOSINE KINASE"/>
    <property type="match status" value="1"/>
</dbReference>
<dbReference type="GO" id="GO:0016301">
    <property type="term" value="F:kinase activity"/>
    <property type="evidence" value="ECO:0007669"/>
    <property type="project" value="UniProtKB-KW"/>
</dbReference>
<evidence type="ECO:0000313" key="10">
    <source>
        <dbReference type="EMBL" id="PKW27015.1"/>
    </source>
</evidence>
<evidence type="ECO:0000256" key="7">
    <source>
        <dbReference type="ARBA" id="ARBA00023209"/>
    </source>
</evidence>
<dbReference type="InterPro" id="IPR017438">
    <property type="entry name" value="ATP-NAD_kinase_N"/>
</dbReference>
<protein>
    <submittedName>
        <fullName evidence="10">YegS/Rv2252/BmrU family lipid kinase</fullName>
    </submittedName>
</protein>
<dbReference type="PROSITE" id="PS50146">
    <property type="entry name" value="DAGK"/>
    <property type="match status" value="1"/>
</dbReference>
<evidence type="ECO:0000256" key="5">
    <source>
        <dbReference type="ARBA" id="ARBA00022777"/>
    </source>
</evidence>
<evidence type="ECO:0000256" key="6">
    <source>
        <dbReference type="ARBA" id="ARBA00022840"/>
    </source>
</evidence>
<dbReference type="Proteomes" id="UP000233781">
    <property type="component" value="Unassembled WGS sequence"/>
</dbReference>
<proteinExistence type="inferred from homology"/>
<dbReference type="AlphaFoldDB" id="A0A2N3YJJ3"/>
<dbReference type="EMBL" id="PJNE01000001">
    <property type="protein sequence ID" value="PKW27015.1"/>
    <property type="molecule type" value="Genomic_DNA"/>
</dbReference>
<dbReference type="Pfam" id="PF19279">
    <property type="entry name" value="YegS_C"/>
    <property type="match status" value="1"/>
</dbReference>
<dbReference type="GO" id="GO:0008654">
    <property type="term" value="P:phospholipid biosynthetic process"/>
    <property type="evidence" value="ECO:0007669"/>
    <property type="project" value="UniProtKB-KW"/>
</dbReference>